<gene>
    <name evidence="2" type="ORF">SKAU_G00045860</name>
</gene>
<feature type="region of interest" description="Disordered" evidence="1">
    <location>
        <begin position="115"/>
        <end position="134"/>
    </location>
</feature>
<name>A0A9Q1G2F7_SYNKA</name>
<evidence type="ECO:0000313" key="3">
    <source>
        <dbReference type="Proteomes" id="UP001152622"/>
    </source>
</evidence>
<sequence>MPDSAKLLFAGRASRALGRESASPHLTRCVLAPGRKKPSELVRADGQLLLLAWIAKPKNTGHNKEVFLKGEAAALPNYHGYPSSQAPGAACHLIFSFPTSPVFYLSGYRLSPPAAAPNMSQKRREEVSSPVRVGSRERRVRGRCHALRGNDRLALSHGAPCHHALRVFCCIFNLYGTQH</sequence>
<accession>A0A9Q1G2F7</accession>
<dbReference type="Proteomes" id="UP001152622">
    <property type="component" value="Chromosome 2"/>
</dbReference>
<comment type="caution">
    <text evidence="2">The sequence shown here is derived from an EMBL/GenBank/DDBJ whole genome shotgun (WGS) entry which is preliminary data.</text>
</comment>
<proteinExistence type="predicted"/>
<protein>
    <submittedName>
        <fullName evidence="2">Uncharacterized protein</fullName>
    </submittedName>
</protein>
<organism evidence="2 3">
    <name type="scientific">Synaphobranchus kaupii</name>
    <name type="common">Kaup's arrowtooth eel</name>
    <dbReference type="NCBI Taxonomy" id="118154"/>
    <lineage>
        <taxon>Eukaryota</taxon>
        <taxon>Metazoa</taxon>
        <taxon>Chordata</taxon>
        <taxon>Craniata</taxon>
        <taxon>Vertebrata</taxon>
        <taxon>Euteleostomi</taxon>
        <taxon>Actinopterygii</taxon>
        <taxon>Neopterygii</taxon>
        <taxon>Teleostei</taxon>
        <taxon>Anguilliformes</taxon>
        <taxon>Synaphobranchidae</taxon>
        <taxon>Synaphobranchus</taxon>
    </lineage>
</organism>
<evidence type="ECO:0000256" key="1">
    <source>
        <dbReference type="SAM" id="MobiDB-lite"/>
    </source>
</evidence>
<evidence type="ECO:0000313" key="2">
    <source>
        <dbReference type="EMBL" id="KAJ8374006.1"/>
    </source>
</evidence>
<keyword evidence="3" id="KW-1185">Reference proteome</keyword>
<reference evidence="2" key="1">
    <citation type="journal article" date="2023" name="Science">
        <title>Genome structures resolve the early diversification of teleost fishes.</title>
        <authorList>
            <person name="Parey E."/>
            <person name="Louis A."/>
            <person name="Montfort J."/>
            <person name="Bouchez O."/>
            <person name="Roques C."/>
            <person name="Iampietro C."/>
            <person name="Lluch J."/>
            <person name="Castinel A."/>
            <person name="Donnadieu C."/>
            <person name="Desvignes T."/>
            <person name="Floi Bucao C."/>
            <person name="Jouanno E."/>
            <person name="Wen M."/>
            <person name="Mejri S."/>
            <person name="Dirks R."/>
            <person name="Jansen H."/>
            <person name="Henkel C."/>
            <person name="Chen W.J."/>
            <person name="Zahm M."/>
            <person name="Cabau C."/>
            <person name="Klopp C."/>
            <person name="Thompson A.W."/>
            <person name="Robinson-Rechavi M."/>
            <person name="Braasch I."/>
            <person name="Lecointre G."/>
            <person name="Bobe J."/>
            <person name="Postlethwait J.H."/>
            <person name="Berthelot C."/>
            <person name="Roest Crollius H."/>
            <person name="Guiguen Y."/>
        </authorList>
    </citation>
    <scope>NUCLEOTIDE SEQUENCE</scope>
    <source>
        <strain evidence="2">WJC10195</strain>
    </source>
</reference>
<dbReference type="AlphaFoldDB" id="A0A9Q1G2F7"/>
<dbReference type="EMBL" id="JAINUF010000002">
    <property type="protein sequence ID" value="KAJ8374006.1"/>
    <property type="molecule type" value="Genomic_DNA"/>
</dbReference>